<dbReference type="Proteomes" id="UP001228581">
    <property type="component" value="Unassembled WGS sequence"/>
</dbReference>
<evidence type="ECO:0000259" key="2">
    <source>
        <dbReference type="PROSITE" id="PS50110"/>
    </source>
</evidence>
<dbReference type="EMBL" id="JASJOT010000050">
    <property type="protein sequence ID" value="MDJ1498561.1"/>
    <property type="molecule type" value="Genomic_DNA"/>
</dbReference>
<sequence>MPSSFCLLVLKGNKDEIPALQSILQQNFPDWTYYIVHDKDTLLYLLEQKKDISLLLLDSEISEAESMDLLRQLRLLKTGEQLPVVGFCHNASLATTNALMLGGTTTFFQKPTTTDAMLNLLRKLPAFT</sequence>
<name>A0ABT7CYJ3_9BACT</name>
<evidence type="ECO:0000313" key="4">
    <source>
        <dbReference type="Proteomes" id="UP001228581"/>
    </source>
</evidence>
<protein>
    <recommendedName>
        <fullName evidence="2">Response regulatory domain-containing protein</fullName>
    </recommendedName>
</protein>
<evidence type="ECO:0000313" key="3">
    <source>
        <dbReference type="EMBL" id="MDJ1498561.1"/>
    </source>
</evidence>
<dbReference type="Gene3D" id="3.40.50.2300">
    <property type="match status" value="1"/>
</dbReference>
<keyword evidence="1" id="KW-0597">Phosphoprotein</keyword>
<feature type="domain" description="Response regulatory" evidence="2">
    <location>
        <begin position="6"/>
        <end position="125"/>
    </location>
</feature>
<dbReference type="InterPro" id="IPR001789">
    <property type="entry name" value="Sig_transdc_resp-reg_receiver"/>
</dbReference>
<comment type="caution">
    <text evidence="3">The sequence shown here is derived from an EMBL/GenBank/DDBJ whole genome shotgun (WGS) entry which is preliminary data.</text>
</comment>
<proteinExistence type="predicted"/>
<keyword evidence="4" id="KW-1185">Reference proteome</keyword>
<dbReference type="InterPro" id="IPR011006">
    <property type="entry name" value="CheY-like_superfamily"/>
</dbReference>
<feature type="modified residue" description="4-aspartylphosphate" evidence="1">
    <location>
        <position position="58"/>
    </location>
</feature>
<gene>
    <name evidence="3" type="ORF">QNI19_36845</name>
</gene>
<accession>A0ABT7CYJ3</accession>
<dbReference type="PROSITE" id="PS50110">
    <property type="entry name" value="RESPONSE_REGULATORY"/>
    <property type="match status" value="1"/>
</dbReference>
<dbReference type="SUPFAM" id="SSF52172">
    <property type="entry name" value="CheY-like"/>
    <property type="match status" value="1"/>
</dbReference>
<dbReference type="RefSeq" id="WP_314005057.1">
    <property type="nucleotide sequence ID" value="NZ_JASJOR010000037.1"/>
</dbReference>
<organism evidence="3 4">
    <name type="scientific">Xanthocytophaga flava</name>
    <dbReference type="NCBI Taxonomy" id="3048013"/>
    <lineage>
        <taxon>Bacteria</taxon>
        <taxon>Pseudomonadati</taxon>
        <taxon>Bacteroidota</taxon>
        <taxon>Cytophagia</taxon>
        <taxon>Cytophagales</taxon>
        <taxon>Rhodocytophagaceae</taxon>
        <taxon>Xanthocytophaga</taxon>
    </lineage>
</organism>
<evidence type="ECO:0000256" key="1">
    <source>
        <dbReference type="PROSITE-ProRule" id="PRU00169"/>
    </source>
</evidence>
<reference evidence="3 4" key="1">
    <citation type="submission" date="2023-05" db="EMBL/GenBank/DDBJ databases">
        <authorList>
            <person name="Zhang X."/>
        </authorList>
    </citation>
    <scope>NUCLEOTIDE SEQUENCE [LARGE SCALE GENOMIC DNA]</scope>
    <source>
        <strain evidence="3 4">DM2B3-1</strain>
    </source>
</reference>